<evidence type="ECO:0000313" key="3">
    <source>
        <dbReference type="EMBL" id="KZU94389.1"/>
    </source>
</evidence>
<reference evidence="3 4" key="1">
    <citation type="submission" date="2016-03" db="EMBL/GenBank/DDBJ databases">
        <title>Comparative genomics of 54 Lactobacillus plantarum strains reveals genomic uncoupling from niche constraints.</title>
        <authorList>
            <person name="Martino M.E."/>
        </authorList>
    </citation>
    <scope>NUCLEOTIDE SEQUENCE [LARGE SCALE GENOMIC DNA]</scope>
    <source>
        <strain evidence="3 4">19.1</strain>
    </source>
</reference>
<dbReference type="PATRIC" id="fig|1590.201.peg.2261"/>
<feature type="domain" description="Alpha/beta hydrolase fold-3" evidence="2">
    <location>
        <begin position="102"/>
        <end position="317"/>
    </location>
</feature>
<dbReference type="InterPro" id="IPR029058">
    <property type="entry name" value="AB_hydrolase_fold"/>
</dbReference>
<name>A0A165RI03_LACPN</name>
<evidence type="ECO:0000259" key="2">
    <source>
        <dbReference type="Pfam" id="PF07859"/>
    </source>
</evidence>
<dbReference type="AlphaFoldDB" id="A0A165RI03"/>
<dbReference type="Gene3D" id="3.40.50.1820">
    <property type="entry name" value="alpha/beta hydrolase"/>
    <property type="match status" value="1"/>
</dbReference>
<dbReference type="Proteomes" id="UP000076882">
    <property type="component" value="Unassembled WGS sequence"/>
</dbReference>
<accession>A0A165RI03</accession>
<dbReference type="GO" id="GO:0016787">
    <property type="term" value="F:hydrolase activity"/>
    <property type="evidence" value="ECO:0007669"/>
    <property type="project" value="UniProtKB-KW"/>
</dbReference>
<dbReference type="PANTHER" id="PTHR48081">
    <property type="entry name" value="AB HYDROLASE SUPERFAMILY PROTEIN C4A8.06C"/>
    <property type="match status" value="1"/>
</dbReference>
<dbReference type="InterPro" id="IPR050300">
    <property type="entry name" value="GDXG_lipolytic_enzyme"/>
</dbReference>
<dbReference type="Pfam" id="PF07859">
    <property type="entry name" value="Abhydrolase_3"/>
    <property type="match status" value="1"/>
</dbReference>
<evidence type="ECO:0000313" key="4">
    <source>
        <dbReference type="Proteomes" id="UP000076882"/>
    </source>
</evidence>
<organism evidence="3 4">
    <name type="scientific">Lactiplantibacillus plantarum</name>
    <name type="common">Lactobacillus plantarum</name>
    <dbReference type="NCBI Taxonomy" id="1590"/>
    <lineage>
        <taxon>Bacteria</taxon>
        <taxon>Bacillati</taxon>
        <taxon>Bacillota</taxon>
        <taxon>Bacilli</taxon>
        <taxon>Lactobacillales</taxon>
        <taxon>Lactobacillaceae</taxon>
        <taxon>Lactiplantibacillus</taxon>
    </lineage>
</organism>
<dbReference type="EMBL" id="LUXM01000033">
    <property type="protein sequence ID" value="KZU94389.1"/>
    <property type="molecule type" value="Genomic_DNA"/>
</dbReference>
<dbReference type="SUPFAM" id="SSF53474">
    <property type="entry name" value="alpha/beta-Hydrolases"/>
    <property type="match status" value="1"/>
</dbReference>
<keyword evidence="1" id="KW-0378">Hydrolase</keyword>
<sequence length="338" mass="36812">MMPTINSIKTIVNGVVKIVKPFSNDIAGEQFDPHVLQTLTAFKQPAILENDLAALRSGSLTPAIADPVGDAVTVQSRNITALNRTVSVEWLTPQNVINHTVLVYFHGGAFYGGVPGNNTVLLKLVAAKSHCEILNVDYSLAPEAPAPAGILDGLAIFQYLEQRDAETMITVAGDSAGANVIMAATNLNQQLGSNRINQQLLLYPVTAPNADHAGPLWDLAAFPIIDSQRAILTNYHDLFRQLDSIMTDYYVPENFDSHSPLISPLHQENFTMTPPTTIMVGEFDPFRPQAWAYAQRLAAADTATTFIQYQGLNHAFAPLVDQYWQSQDVAQVMAAALI</sequence>
<dbReference type="PANTHER" id="PTHR48081:SF8">
    <property type="entry name" value="ALPHA_BETA HYDROLASE FOLD-3 DOMAIN-CONTAINING PROTEIN-RELATED"/>
    <property type="match status" value="1"/>
</dbReference>
<dbReference type="InterPro" id="IPR013094">
    <property type="entry name" value="AB_hydrolase_3"/>
</dbReference>
<proteinExistence type="predicted"/>
<protein>
    <submittedName>
        <fullName evidence="3">Lipase/esterase</fullName>
    </submittedName>
</protein>
<gene>
    <name evidence="3" type="ORF">Lp19_2363</name>
</gene>
<dbReference type="RefSeq" id="WP_076643059.1">
    <property type="nucleotide sequence ID" value="NZ_CAKMBJ010000002.1"/>
</dbReference>
<comment type="caution">
    <text evidence="3">The sequence shown here is derived from an EMBL/GenBank/DDBJ whole genome shotgun (WGS) entry which is preliminary data.</text>
</comment>
<evidence type="ECO:0000256" key="1">
    <source>
        <dbReference type="ARBA" id="ARBA00022801"/>
    </source>
</evidence>